<protein>
    <submittedName>
        <fullName evidence="2">Uncharacterized protein</fullName>
    </submittedName>
</protein>
<dbReference type="RefSeq" id="WP_126393795.1">
    <property type="nucleotide sequence ID" value="NZ_CP034539.1"/>
</dbReference>
<evidence type="ECO:0000313" key="2">
    <source>
        <dbReference type="EMBL" id="AZQ36304.1"/>
    </source>
</evidence>
<reference evidence="2 3" key="1">
    <citation type="journal article" date="2019" name="Int. J. Syst. Evol. Microbiol.">
        <title>Streptomyces cyaneochromogenes sp. nov., a blue pigment-producing actinomycete from manganese-contaminated soil.</title>
        <authorList>
            <person name="Tang X."/>
            <person name="Zhao J."/>
            <person name="Li K."/>
            <person name="Chen Z."/>
            <person name="Sun Y."/>
            <person name="Gao J."/>
        </authorList>
    </citation>
    <scope>NUCLEOTIDE SEQUENCE [LARGE SCALE GENOMIC DNA]</scope>
    <source>
        <strain evidence="2 3">MK-45</strain>
    </source>
</reference>
<dbReference type="Proteomes" id="UP000280298">
    <property type="component" value="Chromosome"/>
</dbReference>
<dbReference type="KEGG" id="scya:EJ357_24980"/>
<keyword evidence="1" id="KW-0812">Transmembrane</keyword>
<evidence type="ECO:0000313" key="3">
    <source>
        <dbReference type="Proteomes" id="UP000280298"/>
    </source>
</evidence>
<dbReference type="EMBL" id="CP034539">
    <property type="protein sequence ID" value="AZQ36304.1"/>
    <property type="molecule type" value="Genomic_DNA"/>
</dbReference>
<dbReference type="OrthoDB" id="3695380at2"/>
<name>A0A3S9MAS8_9ACTN</name>
<feature type="transmembrane region" description="Helical" evidence="1">
    <location>
        <begin position="6"/>
        <end position="23"/>
    </location>
</feature>
<gene>
    <name evidence="2" type="ORF">EJ357_24980</name>
</gene>
<dbReference type="AlphaFoldDB" id="A0A3S9MAS8"/>
<proteinExistence type="predicted"/>
<keyword evidence="1" id="KW-1133">Transmembrane helix</keyword>
<keyword evidence="3" id="KW-1185">Reference proteome</keyword>
<organism evidence="2 3">
    <name type="scientific">Streptomyces cyaneochromogenes</name>
    <dbReference type="NCBI Taxonomy" id="2496836"/>
    <lineage>
        <taxon>Bacteria</taxon>
        <taxon>Bacillati</taxon>
        <taxon>Actinomycetota</taxon>
        <taxon>Actinomycetes</taxon>
        <taxon>Kitasatosporales</taxon>
        <taxon>Streptomycetaceae</taxon>
        <taxon>Streptomyces</taxon>
    </lineage>
</organism>
<keyword evidence="1" id="KW-0472">Membrane</keyword>
<evidence type="ECO:0000256" key="1">
    <source>
        <dbReference type="SAM" id="Phobius"/>
    </source>
</evidence>
<accession>A0A3S9MAS8</accession>
<sequence>MDWVAPVSTAIGAVIGVGSALLSERIRWRRDLRGRAVEARRELYASFLTSFDATFRSLEAVERGTYLPDLSRAEAAEDARAAHRLNAIRQHIRITAPDRIVDAVDALYRDIKQACDLLGAGLDRGSEEVLHVVDNINQRAEAVRLEMRRDLGFLMQP</sequence>